<dbReference type="SUPFAM" id="SSF161098">
    <property type="entry name" value="MetI-like"/>
    <property type="match status" value="1"/>
</dbReference>
<sequence>MKNFKEKLSERVFLLIALSTLSVLALITVFIFIKGIPIIAKVGIINFVFGMKWAPSQGAYGIFPMIVGSVSVTLGAAILGVPIAICCSIFLAEFAPAKLRNIFRPAIQLLAAIPSVVYGFWGVLFVVPMIRNYLGGPGLSILAGSIILGIMILPTIISITEVSLLALPRHYKDGALALGLTQWQTIRSLLLPAAKSGIVAAVILGLGRAIGETMAVIMVLGNAVALPESVLDPVRTLTTNIGIEMGYASGEHQQALFATGIVLFVIIMILNASAQYITRKR</sequence>
<feature type="domain" description="ABC transmembrane type-1" evidence="11">
    <location>
        <begin position="66"/>
        <end position="274"/>
    </location>
</feature>
<evidence type="ECO:0000256" key="5">
    <source>
        <dbReference type="ARBA" id="ARBA00022592"/>
    </source>
</evidence>
<dbReference type="PROSITE" id="PS50928">
    <property type="entry name" value="ABC_TM1"/>
    <property type="match status" value="1"/>
</dbReference>
<comment type="similarity">
    <text evidence="2 10">Belongs to the binding-protein-dependent transport system permease family. CysTW subfamily.</text>
</comment>
<feature type="transmembrane region" description="Helical" evidence="9">
    <location>
        <begin position="12"/>
        <end position="33"/>
    </location>
</feature>
<comment type="function">
    <text evidence="10">Part of the binding-protein-dependent transport system for phosphate; probably responsible for the translocation of the substrate across the membrane.</text>
</comment>
<organism evidence="12 13">
    <name type="scientific">Lacrimispora sphenoides JCM 1415</name>
    <dbReference type="NCBI Taxonomy" id="1297793"/>
    <lineage>
        <taxon>Bacteria</taxon>
        <taxon>Bacillati</taxon>
        <taxon>Bacillota</taxon>
        <taxon>Clostridia</taxon>
        <taxon>Lachnospirales</taxon>
        <taxon>Lachnospiraceae</taxon>
        <taxon>Lacrimispora</taxon>
    </lineage>
</organism>
<keyword evidence="8 9" id="KW-0472">Membrane</keyword>
<dbReference type="PANTHER" id="PTHR30425">
    <property type="entry name" value="PHOSPHATE TRANSPORT SYSTEM PERMEASE PROTEIN PST"/>
    <property type="match status" value="1"/>
</dbReference>
<dbReference type="Gene3D" id="1.10.3720.10">
    <property type="entry name" value="MetI-like"/>
    <property type="match status" value="1"/>
</dbReference>
<keyword evidence="13" id="KW-1185">Reference proteome</keyword>
<keyword evidence="7 9" id="KW-1133">Transmembrane helix</keyword>
<evidence type="ECO:0000256" key="4">
    <source>
        <dbReference type="ARBA" id="ARBA00022475"/>
    </source>
</evidence>
<evidence type="ECO:0000256" key="1">
    <source>
        <dbReference type="ARBA" id="ARBA00004651"/>
    </source>
</evidence>
<keyword evidence="4 10" id="KW-1003">Cell membrane</keyword>
<evidence type="ECO:0000313" key="13">
    <source>
        <dbReference type="Proteomes" id="UP000198970"/>
    </source>
</evidence>
<dbReference type="Pfam" id="PF00528">
    <property type="entry name" value="BPD_transp_1"/>
    <property type="match status" value="1"/>
</dbReference>
<evidence type="ECO:0000256" key="3">
    <source>
        <dbReference type="ARBA" id="ARBA00022448"/>
    </source>
</evidence>
<dbReference type="PANTHER" id="PTHR30425:SF1">
    <property type="entry name" value="PHOSPHATE TRANSPORT SYSTEM PERMEASE PROTEIN PSTC"/>
    <property type="match status" value="1"/>
</dbReference>
<evidence type="ECO:0000256" key="2">
    <source>
        <dbReference type="ARBA" id="ARBA00007069"/>
    </source>
</evidence>
<dbReference type="EMBL" id="LT630003">
    <property type="protein sequence ID" value="SET85525.1"/>
    <property type="molecule type" value="Genomic_DNA"/>
</dbReference>
<dbReference type="CDD" id="cd06261">
    <property type="entry name" value="TM_PBP2"/>
    <property type="match status" value="1"/>
</dbReference>
<keyword evidence="5 10" id="KW-0592">Phosphate transport</keyword>
<evidence type="ECO:0000259" key="11">
    <source>
        <dbReference type="PROSITE" id="PS50928"/>
    </source>
</evidence>
<feature type="transmembrane region" description="Helical" evidence="9">
    <location>
        <begin position="139"/>
        <end position="167"/>
    </location>
</feature>
<feature type="transmembrane region" description="Helical" evidence="9">
    <location>
        <begin position="61"/>
        <end position="94"/>
    </location>
</feature>
<dbReference type="InterPro" id="IPR000515">
    <property type="entry name" value="MetI-like"/>
</dbReference>
<accession>A0ABY1CAH8</accession>
<feature type="transmembrane region" description="Helical" evidence="9">
    <location>
        <begin position="106"/>
        <end position="127"/>
    </location>
</feature>
<gene>
    <name evidence="12" type="ORF">SAMN02745906_2454</name>
</gene>
<dbReference type="Proteomes" id="UP000198970">
    <property type="component" value="Chromosome I"/>
</dbReference>
<evidence type="ECO:0000256" key="9">
    <source>
        <dbReference type="RuleBase" id="RU363032"/>
    </source>
</evidence>
<dbReference type="NCBIfam" id="TIGR02138">
    <property type="entry name" value="phosphate_pstC"/>
    <property type="match status" value="1"/>
</dbReference>
<evidence type="ECO:0000256" key="10">
    <source>
        <dbReference type="RuleBase" id="RU363054"/>
    </source>
</evidence>
<keyword evidence="3 9" id="KW-0813">Transport</keyword>
<evidence type="ECO:0000256" key="8">
    <source>
        <dbReference type="ARBA" id="ARBA00023136"/>
    </source>
</evidence>
<keyword evidence="6 9" id="KW-0812">Transmembrane</keyword>
<evidence type="ECO:0000313" key="12">
    <source>
        <dbReference type="EMBL" id="SET85525.1"/>
    </source>
</evidence>
<evidence type="ECO:0000256" key="7">
    <source>
        <dbReference type="ARBA" id="ARBA00022989"/>
    </source>
</evidence>
<dbReference type="InterPro" id="IPR035906">
    <property type="entry name" value="MetI-like_sf"/>
</dbReference>
<evidence type="ECO:0000256" key="6">
    <source>
        <dbReference type="ARBA" id="ARBA00022692"/>
    </source>
</evidence>
<proteinExistence type="inferred from homology"/>
<feature type="transmembrane region" description="Helical" evidence="9">
    <location>
        <begin position="255"/>
        <end position="277"/>
    </location>
</feature>
<dbReference type="RefSeq" id="WP_054791631.1">
    <property type="nucleotide sequence ID" value="NZ_LT630003.1"/>
</dbReference>
<protein>
    <recommendedName>
        <fullName evidence="10">Phosphate transport system permease protein</fullName>
    </recommendedName>
</protein>
<name>A0ABY1CAH8_9FIRM</name>
<comment type="subcellular location">
    <subcellularLocation>
        <location evidence="1 9">Cell membrane</location>
        <topology evidence="1 9">Multi-pass membrane protein</topology>
    </subcellularLocation>
</comment>
<reference evidence="12 13" key="1">
    <citation type="submission" date="2016-10" db="EMBL/GenBank/DDBJ databases">
        <authorList>
            <person name="Varghese N."/>
            <person name="Submissions S."/>
        </authorList>
    </citation>
    <scope>NUCLEOTIDE SEQUENCE [LARGE SCALE GENOMIC DNA]</scope>
    <source>
        <strain evidence="12 13">ATCC 19403</strain>
    </source>
</reference>
<dbReference type="InterPro" id="IPR051124">
    <property type="entry name" value="Phosphate_Transport_Permease"/>
</dbReference>
<feature type="transmembrane region" description="Helical" evidence="9">
    <location>
        <begin position="188"/>
        <end position="210"/>
    </location>
</feature>
<dbReference type="InterPro" id="IPR011864">
    <property type="entry name" value="Phosphate_PstC"/>
</dbReference>